<feature type="domain" description="DUF1989" evidence="1">
    <location>
        <begin position="41"/>
        <end position="191"/>
    </location>
</feature>
<protein>
    <submittedName>
        <fullName evidence="2">Urea carboxylase</fullName>
    </submittedName>
</protein>
<sequence length="192" mass="21842">MYKDYPAAYQVSKGAALQVDTAFYELLRANVQQRTLVEQFEVPIRTGRAWKVKAGQVFRVTTPAGPQVGDFNVWNAHDPRERLWAARTRQLQGAHVSTHDRLWSNLPFLRPLVTITDDSLASYGIDEHGGRLHDLLGTRCDPYVNKMLTGEDFHHHCHSNLTRAVLPHGLTEFDVHDVLNIFQCTGLNHDDM</sequence>
<organism evidence="2 3">
    <name type="scientific">Pseudomonas syringae pv. persicae</name>
    <dbReference type="NCBI Taxonomy" id="237306"/>
    <lineage>
        <taxon>Bacteria</taxon>
        <taxon>Pseudomonadati</taxon>
        <taxon>Pseudomonadota</taxon>
        <taxon>Gammaproteobacteria</taxon>
        <taxon>Pseudomonadales</taxon>
        <taxon>Pseudomonadaceae</taxon>
        <taxon>Pseudomonas</taxon>
    </lineage>
</organism>
<accession>A0AB38EED1</accession>
<evidence type="ECO:0000313" key="2">
    <source>
        <dbReference type="EMBL" id="SOQ10252.1"/>
    </source>
</evidence>
<dbReference type="AlphaFoldDB" id="A0AB38EED1"/>
<dbReference type="InterPro" id="IPR018959">
    <property type="entry name" value="DUF1989"/>
</dbReference>
<reference evidence="2 3" key="1">
    <citation type="submission" date="2017-11" db="EMBL/GenBank/DDBJ databases">
        <authorList>
            <person name="Blom J."/>
        </authorList>
    </citation>
    <scope>NUCLEOTIDE SEQUENCE [LARGE SCALE GENOMIC DNA]</scope>
    <source>
        <strain evidence="2">NCPPB 2254</strain>
    </source>
</reference>
<proteinExistence type="predicted"/>
<comment type="caution">
    <text evidence="2">The sequence shown here is derived from an EMBL/GenBank/DDBJ whole genome shotgun (WGS) entry which is preliminary data.</text>
</comment>
<dbReference type="EMBL" id="ODAM01000068">
    <property type="protein sequence ID" value="SOQ10252.1"/>
    <property type="molecule type" value="Genomic_DNA"/>
</dbReference>
<gene>
    <name evidence="2" type="ORF">NCPPB2254_02671</name>
</gene>
<evidence type="ECO:0000313" key="3">
    <source>
        <dbReference type="Proteomes" id="UP000237580"/>
    </source>
</evidence>
<dbReference type="Pfam" id="PF09347">
    <property type="entry name" value="DUF1989"/>
    <property type="match status" value="1"/>
</dbReference>
<dbReference type="PANTHER" id="PTHR31527">
    <property type="entry name" value="RE64534P"/>
    <property type="match status" value="1"/>
</dbReference>
<name>A0AB38EED1_9PSED</name>
<dbReference type="PANTHER" id="PTHR31527:SF0">
    <property type="entry name" value="RE64534P"/>
    <property type="match status" value="1"/>
</dbReference>
<dbReference type="Proteomes" id="UP000237580">
    <property type="component" value="Unassembled WGS sequence"/>
</dbReference>
<evidence type="ECO:0000259" key="1">
    <source>
        <dbReference type="Pfam" id="PF09347"/>
    </source>
</evidence>